<keyword evidence="5 8" id="KW-0479">Metal-binding</keyword>
<dbReference type="Gene3D" id="2.40.50.140">
    <property type="entry name" value="Nucleic acid-binding proteins"/>
    <property type="match status" value="1"/>
</dbReference>
<dbReference type="PROSITE" id="PS51449">
    <property type="entry name" value="MTTASE_N"/>
    <property type="match status" value="1"/>
</dbReference>
<dbReference type="GO" id="GO:0046872">
    <property type="term" value="F:metal ion binding"/>
    <property type="evidence" value="ECO:0007669"/>
    <property type="project" value="UniProtKB-KW"/>
</dbReference>
<protein>
    <recommendedName>
        <fullName evidence="8">Ribosomal protein uS12 methylthiotransferase RimO</fullName>
        <shortName evidence="8">uS12 MTTase</shortName>
        <shortName evidence="8">uS12 methylthiotransferase</shortName>
        <ecNumber evidence="8">2.8.4.4</ecNumber>
    </recommendedName>
    <alternativeName>
        <fullName evidence="8">Ribosomal protein uS12 (aspartate-C(3))-methylthiotransferase</fullName>
    </alternativeName>
    <alternativeName>
        <fullName evidence="8">Ribosome maturation factor RimO</fullName>
    </alternativeName>
</protein>
<dbReference type="InterPro" id="IPR006638">
    <property type="entry name" value="Elp3/MiaA/NifB-like_rSAM"/>
</dbReference>
<dbReference type="CDD" id="cd01335">
    <property type="entry name" value="Radical_SAM"/>
    <property type="match status" value="1"/>
</dbReference>
<dbReference type="InterPro" id="IPR058240">
    <property type="entry name" value="rSAM_sf"/>
</dbReference>
<dbReference type="InterPro" id="IPR013848">
    <property type="entry name" value="Methylthiotransferase_N"/>
</dbReference>
<dbReference type="InterPro" id="IPR007197">
    <property type="entry name" value="rSAM"/>
</dbReference>
<keyword evidence="4 8" id="KW-0949">S-adenosyl-L-methionine</keyword>
<evidence type="ECO:0000259" key="11">
    <source>
        <dbReference type="PROSITE" id="PS51918"/>
    </source>
</evidence>
<dbReference type="SFLD" id="SFLDG01061">
    <property type="entry name" value="methylthiotransferase"/>
    <property type="match status" value="1"/>
</dbReference>
<dbReference type="PROSITE" id="PS51918">
    <property type="entry name" value="RADICAL_SAM"/>
    <property type="match status" value="1"/>
</dbReference>
<dbReference type="Gene3D" id="3.80.30.20">
    <property type="entry name" value="tm_1862 like domain"/>
    <property type="match status" value="1"/>
</dbReference>
<dbReference type="GO" id="GO:0051539">
    <property type="term" value="F:4 iron, 4 sulfur cluster binding"/>
    <property type="evidence" value="ECO:0007669"/>
    <property type="project" value="UniProtKB-UniRule"/>
</dbReference>
<keyword evidence="3 8" id="KW-0808">Transferase</keyword>
<feature type="binding site" evidence="8">
    <location>
        <position position="11"/>
    </location>
    <ligand>
        <name>[4Fe-4S] cluster</name>
        <dbReference type="ChEBI" id="CHEBI:49883"/>
        <label>1</label>
    </ligand>
</feature>
<dbReference type="EMBL" id="CP001197">
    <property type="protein sequence ID" value="ACL08647.1"/>
    <property type="molecule type" value="Genomic_DNA"/>
</dbReference>
<dbReference type="PROSITE" id="PS01278">
    <property type="entry name" value="MTTASE_RADICAL"/>
    <property type="match status" value="1"/>
</dbReference>
<evidence type="ECO:0000313" key="12">
    <source>
        <dbReference type="EMBL" id="ACL08647.1"/>
    </source>
</evidence>
<dbReference type="STRING" id="883.DvMF_1701"/>
<dbReference type="InterPro" id="IPR020612">
    <property type="entry name" value="Methylthiotransferase_CS"/>
</dbReference>
<dbReference type="Pfam" id="PF18693">
    <property type="entry name" value="TRAM_2"/>
    <property type="match status" value="1"/>
</dbReference>
<dbReference type="SFLD" id="SFLDG01082">
    <property type="entry name" value="B12-binding_domain_containing"/>
    <property type="match status" value="1"/>
</dbReference>
<dbReference type="InterPro" id="IPR038135">
    <property type="entry name" value="Methylthiotransferase_N_sf"/>
</dbReference>
<dbReference type="HOGENOM" id="CLU_018697_0_1_7"/>
<comment type="catalytic activity">
    <reaction evidence="8">
        <text>L-aspartate(89)-[ribosomal protein uS12]-hydrogen + (sulfur carrier)-SH + AH2 + 2 S-adenosyl-L-methionine = 3-methylsulfanyl-L-aspartate(89)-[ribosomal protein uS12]-hydrogen + (sulfur carrier)-H + 5'-deoxyadenosine + L-methionine + A + S-adenosyl-L-homocysteine + 2 H(+)</text>
        <dbReference type="Rhea" id="RHEA:37087"/>
        <dbReference type="Rhea" id="RHEA-COMP:10460"/>
        <dbReference type="Rhea" id="RHEA-COMP:10461"/>
        <dbReference type="Rhea" id="RHEA-COMP:14737"/>
        <dbReference type="Rhea" id="RHEA-COMP:14739"/>
        <dbReference type="ChEBI" id="CHEBI:13193"/>
        <dbReference type="ChEBI" id="CHEBI:15378"/>
        <dbReference type="ChEBI" id="CHEBI:17319"/>
        <dbReference type="ChEBI" id="CHEBI:17499"/>
        <dbReference type="ChEBI" id="CHEBI:29917"/>
        <dbReference type="ChEBI" id="CHEBI:29961"/>
        <dbReference type="ChEBI" id="CHEBI:57844"/>
        <dbReference type="ChEBI" id="CHEBI:57856"/>
        <dbReference type="ChEBI" id="CHEBI:59789"/>
        <dbReference type="ChEBI" id="CHEBI:64428"/>
        <dbReference type="ChEBI" id="CHEBI:73599"/>
        <dbReference type="EC" id="2.8.4.4"/>
    </reaction>
</comment>
<dbReference type="InterPro" id="IPR023404">
    <property type="entry name" value="rSAM_horseshoe"/>
</dbReference>
<keyword evidence="1 8" id="KW-0004">4Fe-4S</keyword>
<feature type="binding site" evidence="8">
    <location>
        <position position="165"/>
    </location>
    <ligand>
        <name>[4Fe-4S] cluster</name>
        <dbReference type="ChEBI" id="CHEBI:49883"/>
        <label>2</label>
        <note>4Fe-4S-S-AdoMet</note>
    </ligand>
</feature>
<evidence type="ECO:0000256" key="4">
    <source>
        <dbReference type="ARBA" id="ARBA00022691"/>
    </source>
</evidence>
<comment type="function">
    <text evidence="8">Catalyzes the methylthiolation of an aspartic acid residue of ribosomal protein uS12.</text>
</comment>
<dbReference type="PANTHER" id="PTHR43837">
    <property type="entry name" value="RIBOSOMAL PROTEIN S12 METHYLTHIOTRANSFERASE RIMO"/>
    <property type="match status" value="1"/>
</dbReference>
<dbReference type="SFLD" id="SFLDS00029">
    <property type="entry name" value="Radical_SAM"/>
    <property type="match status" value="1"/>
</dbReference>
<dbReference type="SUPFAM" id="SSF102114">
    <property type="entry name" value="Radical SAM enzymes"/>
    <property type="match status" value="1"/>
</dbReference>
<dbReference type="Gene3D" id="3.40.50.12160">
    <property type="entry name" value="Methylthiotransferase, N-terminal domain"/>
    <property type="match status" value="1"/>
</dbReference>
<evidence type="ECO:0000256" key="3">
    <source>
        <dbReference type="ARBA" id="ARBA00022679"/>
    </source>
</evidence>
<feature type="binding site" evidence="8">
    <location>
        <position position="172"/>
    </location>
    <ligand>
        <name>[4Fe-4S] cluster</name>
        <dbReference type="ChEBI" id="CHEBI:49883"/>
        <label>2</label>
        <note>4Fe-4S-S-AdoMet</note>
    </ligand>
</feature>
<feature type="domain" description="MTTase N-terminal" evidence="10">
    <location>
        <begin position="2"/>
        <end position="119"/>
    </location>
</feature>
<dbReference type="FunFam" id="3.80.30.20:FF:000001">
    <property type="entry name" value="tRNA-2-methylthio-N(6)-dimethylallyladenosine synthase 2"/>
    <property type="match status" value="1"/>
</dbReference>
<name>B8DM03_NITV9</name>
<dbReference type="NCBIfam" id="TIGR01125">
    <property type="entry name" value="30S ribosomal protein S12 methylthiotransferase RimO"/>
    <property type="match status" value="1"/>
</dbReference>
<comment type="subcellular location">
    <subcellularLocation>
        <location evidence="8">Cytoplasm</location>
    </subcellularLocation>
</comment>
<comment type="cofactor">
    <cofactor evidence="8">
        <name>[4Fe-4S] cluster</name>
        <dbReference type="ChEBI" id="CHEBI:49883"/>
    </cofactor>
    <text evidence="8">Binds 2 [4Fe-4S] clusters. One cluster is coordinated with 3 cysteines and an exchangeable S-adenosyl-L-methionine.</text>
</comment>
<keyword evidence="6 8" id="KW-0408">Iron</keyword>
<evidence type="ECO:0000256" key="8">
    <source>
        <dbReference type="HAMAP-Rule" id="MF_01865"/>
    </source>
</evidence>
<evidence type="ECO:0000256" key="5">
    <source>
        <dbReference type="ARBA" id="ARBA00022723"/>
    </source>
</evidence>
<dbReference type="KEGG" id="dvm:DvMF_1701"/>
<dbReference type="GO" id="GO:0006400">
    <property type="term" value="P:tRNA modification"/>
    <property type="evidence" value="ECO:0007669"/>
    <property type="project" value="InterPro"/>
</dbReference>
<sequence length="461" mass="49538">MISVYSVSLGCPKNRVDTERLLGALGAPVRPVARMAEADVVLVNTCGFILPAVEESVRTVVEAVDEISGLARRPLLAVAGCLVGRYGERDLAAELPEVDLWLPNQSIETWPDLLARAVGARVAMGGGLAGSGTLAPGAVAPGYAGGTRLLSTGPSYAWLKISDGCRHNCSFCTIPSIRGAHRSTPAAELEREARQLLDMGVRELILVAQDVTAWGGDLENGPGGSAGKGDLRPLLDRLLPLPGLDRLRLMYLYPAGLNDDLLAYLAAAGAPFVPYFDVPLQHAHPDVLGRMGRPFARNPRVVVDRIRKHFPDAALRTSIIVGFPGETEEHYAALTDFVAETRFHHLGVFAYRAEEGTPAAAMPGQVDDKVKEWRRDALMEVQAEISEEIMESCVGQRLPVLVDAPHDEWPGLHTGRTWFQAPEIDGVTYVSGAGVIPGALVEADIVEARTYDLVALAEPEE</sequence>
<dbReference type="GO" id="GO:0035599">
    <property type="term" value="F:aspartic acid methylthiotransferase activity"/>
    <property type="evidence" value="ECO:0007669"/>
    <property type="project" value="TreeGrafter"/>
</dbReference>
<dbReference type="NCBIfam" id="TIGR00089">
    <property type="entry name" value="MiaB/RimO family radical SAM methylthiotransferase"/>
    <property type="match status" value="1"/>
</dbReference>
<evidence type="ECO:0000256" key="7">
    <source>
        <dbReference type="ARBA" id="ARBA00023014"/>
    </source>
</evidence>
<dbReference type="PROSITE" id="PS50926">
    <property type="entry name" value="TRAM"/>
    <property type="match status" value="1"/>
</dbReference>
<feature type="binding site" evidence="8">
    <location>
        <position position="46"/>
    </location>
    <ligand>
        <name>[4Fe-4S] cluster</name>
        <dbReference type="ChEBI" id="CHEBI:49883"/>
        <label>1</label>
    </ligand>
</feature>
<comment type="similarity">
    <text evidence="8">Belongs to the methylthiotransferase family. RimO subfamily.</text>
</comment>
<reference evidence="12" key="1">
    <citation type="submission" date="2008-10" db="EMBL/GenBank/DDBJ databases">
        <title>Complete sequence of Desulfovibrio vulgaris str. 'Miyazaki F'.</title>
        <authorList>
            <person name="Lucas S."/>
            <person name="Copeland A."/>
            <person name="Lapidus A."/>
            <person name="Glavina del Rio T."/>
            <person name="Dalin E."/>
            <person name="Tice H."/>
            <person name="Bruce D."/>
            <person name="Goodwin L."/>
            <person name="Pitluck S."/>
            <person name="Sims D."/>
            <person name="Brettin T."/>
            <person name="Detter J.C."/>
            <person name="Han C."/>
            <person name="Larimer F."/>
            <person name="Land M."/>
            <person name="Hauser L."/>
            <person name="Kyrpides N."/>
            <person name="Mikhailova N."/>
            <person name="Hazen T.C."/>
            <person name="Richardson P."/>
        </authorList>
    </citation>
    <scope>NUCLEOTIDE SEQUENCE</scope>
    <source>
        <strain evidence="12">Miyazaki F</strain>
    </source>
</reference>
<evidence type="ECO:0000256" key="1">
    <source>
        <dbReference type="ARBA" id="ARBA00022485"/>
    </source>
</evidence>
<proteinExistence type="inferred from homology"/>
<evidence type="ECO:0000256" key="2">
    <source>
        <dbReference type="ARBA" id="ARBA00022490"/>
    </source>
</evidence>
<dbReference type="GO" id="GO:0103039">
    <property type="term" value="F:protein methylthiotransferase activity"/>
    <property type="evidence" value="ECO:0007669"/>
    <property type="project" value="UniProtKB-EC"/>
</dbReference>
<feature type="binding site" evidence="8">
    <location>
        <position position="81"/>
    </location>
    <ligand>
        <name>[4Fe-4S] cluster</name>
        <dbReference type="ChEBI" id="CHEBI:49883"/>
        <label>1</label>
    </ligand>
</feature>
<keyword evidence="7 8" id="KW-0411">Iron-sulfur</keyword>
<evidence type="ECO:0000256" key="6">
    <source>
        <dbReference type="ARBA" id="ARBA00023004"/>
    </source>
</evidence>
<evidence type="ECO:0000259" key="9">
    <source>
        <dbReference type="PROSITE" id="PS50926"/>
    </source>
</evidence>
<dbReference type="InterPro" id="IPR005840">
    <property type="entry name" value="Ribosomal_uS12_MeSTrfase_RimO"/>
</dbReference>
<dbReference type="OrthoDB" id="9805215at2"/>
<dbReference type="eggNOG" id="COG0621">
    <property type="taxonomic scope" value="Bacteria"/>
</dbReference>
<dbReference type="SMART" id="SM00729">
    <property type="entry name" value="Elp3"/>
    <property type="match status" value="1"/>
</dbReference>
<dbReference type="Pfam" id="PF00919">
    <property type="entry name" value="UPF0004"/>
    <property type="match status" value="1"/>
</dbReference>
<dbReference type="InterPro" id="IPR005839">
    <property type="entry name" value="Methylthiotransferase"/>
</dbReference>
<keyword evidence="2 8" id="KW-0963">Cytoplasm</keyword>
<feature type="binding site" evidence="8">
    <location>
        <position position="169"/>
    </location>
    <ligand>
        <name>[4Fe-4S] cluster</name>
        <dbReference type="ChEBI" id="CHEBI:49883"/>
        <label>2</label>
        <note>4Fe-4S-S-AdoMet</note>
    </ligand>
</feature>
<dbReference type="AlphaFoldDB" id="B8DM03"/>
<dbReference type="SFLD" id="SFLDF00274">
    <property type="entry name" value="ribosomal_protein_S12_methylth"/>
    <property type="match status" value="1"/>
</dbReference>
<dbReference type="HAMAP" id="MF_01865">
    <property type="entry name" value="MTTase_RimO"/>
    <property type="match status" value="1"/>
</dbReference>
<accession>B8DM03</accession>
<gene>
    <name evidence="8" type="primary">rimO</name>
    <name evidence="12" type="ordered locus">DvMF_1701</name>
</gene>
<dbReference type="PANTHER" id="PTHR43837:SF1">
    <property type="entry name" value="RIBOSOMAL PROTEIN US12 METHYLTHIOTRANSFERASE RIMO"/>
    <property type="match status" value="1"/>
</dbReference>
<dbReference type="Pfam" id="PF04055">
    <property type="entry name" value="Radical_SAM"/>
    <property type="match status" value="1"/>
</dbReference>
<dbReference type="GO" id="GO:0005829">
    <property type="term" value="C:cytosol"/>
    <property type="evidence" value="ECO:0007669"/>
    <property type="project" value="TreeGrafter"/>
</dbReference>
<organism evidence="12">
    <name type="scientific">Nitratidesulfovibrio vulgaris (strain DSM 19637 / Miyazaki F)</name>
    <name type="common">Desulfovibrio vulgaris</name>
    <dbReference type="NCBI Taxonomy" id="883"/>
    <lineage>
        <taxon>Bacteria</taxon>
        <taxon>Pseudomonadati</taxon>
        <taxon>Thermodesulfobacteriota</taxon>
        <taxon>Desulfovibrionia</taxon>
        <taxon>Desulfovibrionales</taxon>
        <taxon>Desulfovibrionaceae</taxon>
        <taxon>Nitratidesulfovibrio</taxon>
    </lineage>
</organism>
<feature type="domain" description="TRAM" evidence="9">
    <location>
        <begin position="391"/>
        <end position="459"/>
    </location>
</feature>
<dbReference type="EC" id="2.8.4.4" evidence="8"/>
<dbReference type="InterPro" id="IPR002792">
    <property type="entry name" value="TRAM_dom"/>
</dbReference>
<dbReference type="InterPro" id="IPR012340">
    <property type="entry name" value="NA-bd_OB-fold"/>
</dbReference>
<evidence type="ECO:0000259" key="10">
    <source>
        <dbReference type="PROSITE" id="PS51449"/>
    </source>
</evidence>
<feature type="domain" description="Radical SAM core" evidence="11">
    <location>
        <begin position="151"/>
        <end position="388"/>
    </location>
</feature>